<name>A0A139H7U7_9PEZI</name>
<proteinExistence type="predicted"/>
<comment type="caution">
    <text evidence="3">The sequence shown here is derived from an EMBL/GenBank/DDBJ whole genome shotgun (WGS) entry which is preliminary data.</text>
</comment>
<accession>A0A139H7U7</accession>
<sequence>MNAKARIVRKVRVTIHNTGAHESSSWSENHVSIYLLVDNGQAVQFNMRTSEDGYVSGSLKIDVRTYQTSNTAIRSIDFLPLMNFTPNDLQARVQQFQLGGYDFTPGGVGCRYYSIIIASLMAQMGWLPRWAPSDLLMRLPFKRSLRVQGGNPWRIYLGTFDAPSTQTWALQMWALALQGLPSRRTQLQQAISKLRFIVSNLVTQYETCWTYIQELQGAGFWDGEYDITSVQQIPAIVQRTVSECMFLAQNVDRIPDDHERSTQEGIALANKRRAEDEEAQNQN</sequence>
<evidence type="ECO:0000256" key="1">
    <source>
        <dbReference type="SAM" id="MobiDB-lite"/>
    </source>
</evidence>
<dbReference type="EMBL" id="LFZO01000740">
    <property type="protein sequence ID" value="KXS98540.1"/>
    <property type="molecule type" value="Genomic_DNA"/>
</dbReference>
<feature type="region of interest" description="Disordered" evidence="1">
    <location>
        <begin position="257"/>
        <end position="283"/>
    </location>
</feature>
<dbReference type="InterPro" id="IPR056672">
    <property type="entry name" value="DUF7770"/>
</dbReference>
<dbReference type="Proteomes" id="UP000073492">
    <property type="component" value="Unassembled WGS sequence"/>
</dbReference>
<keyword evidence="4" id="KW-1185">Reference proteome</keyword>
<feature type="domain" description="DUF7770" evidence="2">
    <location>
        <begin position="11"/>
        <end position="132"/>
    </location>
</feature>
<dbReference type="OrthoDB" id="3648491at2759"/>
<protein>
    <recommendedName>
        <fullName evidence="2">DUF7770 domain-containing protein</fullName>
    </recommendedName>
</protein>
<evidence type="ECO:0000313" key="4">
    <source>
        <dbReference type="Proteomes" id="UP000073492"/>
    </source>
</evidence>
<organism evidence="3 4">
    <name type="scientific">Pseudocercospora musae</name>
    <dbReference type="NCBI Taxonomy" id="113226"/>
    <lineage>
        <taxon>Eukaryota</taxon>
        <taxon>Fungi</taxon>
        <taxon>Dikarya</taxon>
        <taxon>Ascomycota</taxon>
        <taxon>Pezizomycotina</taxon>
        <taxon>Dothideomycetes</taxon>
        <taxon>Dothideomycetidae</taxon>
        <taxon>Mycosphaerellales</taxon>
        <taxon>Mycosphaerellaceae</taxon>
        <taxon>Pseudocercospora</taxon>
    </lineage>
</organism>
<gene>
    <name evidence="3" type="ORF">AC579_4792</name>
</gene>
<dbReference type="STRING" id="113226.A0A139H7U7"/>
<dbReference type="AlphaFoldDB" id="A0A139H7U7"/>
<dbReference type="Pfam" id="PF24968">
    <property type="entry name" value="DUF7770"/>
    <property type="match status" value="1"/>
</dbReference>
<evidence type="ECO:0000259" key="2">
    <source>
        <dbReference type="Pfam" id="PF24968"/>
    </source>
</evidence>
<reference evidence="3 4" key="1">
    <citation type="submission" date="2015-07" db="EMBL/GenBank/DDBJ databases">
        <title>Comparative genomics of the Sigatoka disease complex on banana suggests a link between parallel evolutionary changes in Pseudocercospora fijiensis and Pseudocercospora eumusae and increased virulence on the banana host.</title>
        <authorList>
            <person name="Chang T.-C."/>
            <person name="Salvucci A."/>
            <person name="Crous P.W."/>
            <person name="Stergiopoulos I."/>
        </authorList>
    </citation>
    <scope>NUCLEOTIDE SEQUENCE [LARGE SCALE GENOMIC DNA]</scope>
    <source>
        <strain evidence="3 4">CBS 116634</strain>
    </source>
</reference>
<evidence type="ECO:0000313" key="3">
    <source>
        <dbReference type="EMBL" id="KXS98540.1"/>
    </source>
</evidence>